<dbReference type="Gene3D" id="3.40.640.10">
    <property type="entry name" value="Type I PLP-dependent aspartate aminotransferase-like (Major domain)"/>
    <property type="match status" value="1"/>
</dbReference>
<evidence type="ECO:0000256" key="1">
    <source>
        <dbReference type="ARBA" id="ARBA00001933"/>
    </source>
</evidence>
<dbReference type="Gene3D" id="3.90.1150.10">
    <property type="entry name" value="Aspartate Aminotransferase, domain 1"/>
    <property type="match status" value="1"/>
</dbReference>
<comment type="similarity">
    <text evidence="2">Belongs to the class-I pyridoxal-phosphate-dependent aminotransferase family.</text>
</comment>
<name>A0A2T2YK11_9BACT</name>
<dbReference type="InterPro" id="IPR004839">
    <property type="entry name" value="Aminotransferase_I/II_large"/>
</dbReference>
<evidence type="ECO:0000256" key="3">
    <source>
        <dbReference type="ARBA" id="ARBA00022576"/>
    </source>
</evidence>
<dbReference type="AlphaFoldDB" id="A0A2T2YK11"/>
<dbReference type="NCBIfam" id="NF006569">
    <property type="entry name" value="PRK09082.1"/>
    <property type="match status" value="1"/>
</dbReference>
<dbReference type="GO" id="GO:0005737">
    <property type="term" value="C:cytoplasm"/>
    <property type="evidence" value="ECO:0007669"/>
    <property type="project" value="TreeGrafter"/>
</dbReference>
<sequence>MILPSKLPQIGTSIFTVMSQLAQQHGAINLSQGFPDFNCPPELTDLVSYYLKQGYNQYAPMAGVLKLREQISSKTEKMYGFSPNPDTEITITSGATEALYAALAAILRSGDEVIVLEPAYDSYVPAILLNGGKPVFVPLQVPSFKIDWQLVKAAITTRTRAILLNSPHNPSGAILSASDLTTLAELVGDTNIVIISDEVYEHMVFDSQPHLSLLTQPELAGRSFVISSFGKTYHATGWKVAYCVAPPTFTTEFRKVHQYLTFSTVTPIQYALADFLDNQEHYLTLPAFYQAKRDLFHHLLQDSGFTLKPSAGTYFQLVSYENITQESDLEFARRLTTEVGVAAIPISVFYHQQTDHGLLRFCFAKNEDTLQAAAEKLCRL</sequence>
<dbReference type="GO" id="GO:0030170">
    <property type="term" value="F:pyridoxal phosphate binding"/>
    <property type="evidence" value="ECO:0007669"/>
    <property type="project" value="InterPro"/>
</dbReference>
<dbReference type="CDD" id="cd00609">
    <property type="entry name" value="AAT_like"/>
    <property type="match status" value="1"/>
</dbReference>
<protein>
    <submittedName>
        <fullName evidence="7">Aminotransferase</fullName>
    </submittedName>
</protein>
<reference evidence="7 8" key="1">
    <citation type="submission" date="2018-03" db="EMBL/GenBank/DDBJ databases">
        <title>Adhaeribacter sp. HMF7605 Genome sequencing and assembly.</title>
        <authorList>
            <person name="Kang H."/>
            <person name="Kang J."/>
            <person name="Cha I."/>
            <person name="Kim H."/>
            <person name="Joh K."/>
        </authorList>
    </citation>
    <scope>NUCLEOTIDE SEQUENCE [LARGE SCALE GENOMIC DNA]</scope>
    <source>
        <strain evidence="7 8">HMF7605</strain>
    </source>
</reference>
<dbReference type="GO" id="GO:0016212">
    <property type="term" value="F:kynurenine-oxoglutarate transaminase activity"/>
    <property type="evidence" value="ECO:0007669"/>
    <property type="project" value="TreeGrafter"/>
</dbReference>
<dbReference type="RefSeq" id="WP_106931986.1">
    <property type="nucleotide sequence ID" value="NZ_PYFT01000001.1"/>
</dbReference>
<dbReference type="InterPro" id="IPR015424">
    <property type="entry name" value="PyrdxlP-dep_Trfase"/>
</dbReference>
<keyword evidence="8" id="KW-1185">Reference proteome</keyword>
<evidence type="ECO:0000259" key="6">
    <source>
        <dbReference type="Pfam" id="PF00155"/>
    </source>
</evidence>
<keyword evidence="3 7" id="KW-0032">Aminotransferase</keyword>
<dbReference type="NCBIfam" id="NF009079">
    <property type="entry name" value="PRK12414.1"/>
    <property type="match status" value="1"/>
</dbReference>
<dbReference type="PANTHER" id="PTHR43807">
    <property type="entry name" value="FI04487P"/>
    <property type="match status" value="1"/>
</dbReference>
<keyword evidence="5" id="KW-0663">Pyridoxal phosphate</keyword>
<comment type="caution">
    <text evidence="7">The sequence shown here is derived from an EMBL/GenBank/DDBJ whole genome shotgun (WGS) entry which is preliminary data.</text>
</comment>
<dbReference type="OrthoDB" id="1489696at2"/>
<feature type="domain" description="Aminotransferase class I/classII large" evidence="6">
    <location>
        <begin position="28"/>
        <end position="377"/>
    </location>
</feature>
<dbReference type="Pfam" id="PF00155">
    <property type="entry name" value="Aminotran_1_2"/>
    <property type="match status" value="1"/>
</dbReference>
<dbReference type="EMBL" id="PYFT01000001">
    <property type="protein sequence ID" value="PSR55805.1"/>
    <property type="molecule type" value="Genomic_DNA"/>
</dbReference>
<dbReference type="Proteomes" id="UP000240357">
    <property type="component" value="Unassembled WGS sequence"/>
</dbReference>
<evidence type="ECO:0000313" key="7">
    <source>
        <dbReference type="EMBL" id="PSR55805.1"/>
    </source>
</evidence>
<proteinExistence type="inferred from homology"/>
<dbReference type="PANTHER" id="PTHR43807:SF20">
    <property type="entry name" value="FI04487P"/>
    <property type="match status" value="1"/>
</dbReference>
<keyword evidence="4 7" id="KW-0808">Transferase</keyword>
<evidence type="ECO:0000256" key="2">
    <source>
        <dbReference type="ARBA" id="ARBA00007441"/>
    </source>
</evidence>
<dbReference type="FunFam" id="3.40.640.10:FF:000033">
    <property type="entry name" value="Aspartate aminotransferase"/>
    <property type="match status" value="1"/>
</dbReference>
<dbReference type="InterPro" id="IPR051326">
    <property type="entry name" value="Kynurenine-oxoglutarate_AT"/>
</dbReference>
<dbReference type="InterPro" id="IPR015421">
    <property type="entry name" value="PyrdxlP-dep_Trfase_major"/>
</dbReference>
<comment type="cofactor">
    <cofactor evidence="1">
        <name>pyridoxal 5'-phosphate</name>
        <dbReference type="ChEBI" id="CHEBI:597326"/>
    </cofactor>
</comment>
<dbReference type="InterPro" id="IPR015422">
    <property type="entry name" value="PyrdxlP-dep_Trfase_small"/>
</dbReference>
<dbReference type="SUPFAM" id="SSF53383">
    <property type="entry name" value="PLP-dependent transferases"/>
    <property type="match status" value="1"/>
</dbReference>
<evidence type="ECO:0000256" key="5">
    <source>
        <dbReference type="ARBA" id="ARBA00022898"/>
    </source>
</evidence>
<accession>A0A2T2YK11</accession>
<gene>
    <name evidence="7" type="ORF">AHMF7605_21045</name>
</gene>
<evidence type="ECO:0000313" key="8">
    <source>
        <dbReference type="Proteomes" id="UP000240357"/>
    </source>
</evidence>
<evidence type="ECO:0000256" key="4">
    <source>
        <dbReference type="ARBA" id="ARBA00022679"/>
    </source>
</evidence>
<organism evidence="7 8">
    <name type="scientific">Adhaeribacter arboris</name>
    <dbReference type="NCBI Taxonomy" id="2072846"/>
    <lineage>
        <taxon>Bacteria</taxon>
        <taxon>Pseudomonadati</taxon>
        <taxon>Bacteroidota</taxon>
        <taxon>Cytophagia</taxon>
        <taxon>Cytophagales</taxon>
        <taxon>Hymenobacteraceae</taxon>
        <taxon>Adhaeribacter</taxon>
    </lineage>
</organism>